<gene>
    <name evidence="4" type="ORF">AJ80_07202</name>
</gene>
<dbReference type="InterPro" id="IPR002110">
    <property type="entry name" value="Ankyrin_rpt"/>
</dbReference>
<dbReference type="Proteomes" id="UP000224634">
    <property type="component" value="Unassembled WGS sequence"/>
</dbReference>
<dbReference type="EMBL" id="PDNA01000134">
    <property type="protein sequence ID" value="PGH11302.1"/>
    <property type="molecule type" value="Genomic_DNA"/>
</dbReference>
<dbReference type="InterPro" id="IPR036770">
    <property type="entry name" value="Ankyrin_rpt-contain_sf"/>
</dbReference>
<evidence type="ECO:0000256" key="1">
    <source>
        <dbReference type="ARBA" id="ARBA00022737"/>
    </source>
</evidence>
<dbReference type="SMART" id="SM00248">
    <property type="entry name" value="ANK"/>
    <property type="match status" value="6"/>
</dbReference>
<evidence type="ECO:0000256" key="3">
    <source>
        <dbReference type="PROSITE-ProRule" id="PRU00023"/>
    </source>
</evidence>
<organism evidence="4 5">
    <name type="scientific">Polytolypa hystricis (strain UAMH7299)</name>
    <dbReference type="NCBI Taxonomy" id="1447883"/>
    <lineage>
        <taxon>Eukaryota</taxon>
        <taxon>Fungi</taxon>
        <taxon>Dikarya</taxon>
        <taxon>Ascomycota</taxon>
        <taxon>Pezizomycotina</taxon>
        <taxon>Eurotiomycetes</taxon>
        <taxon>Eurotiomycetidae</taxon>
        <taxon>Onygenales</taxon>
        <taxon>Onygenales incertae sedis</taxon>
        <taxon>Polytolypa</taxon>
    </lineage>
</organism>
<dbReference type="PROSITE" id="PS50297">
    <property type="entry name" value="ANK_REP_REGION"/>
    <property type="match status" value="4"/>
</dbReference>
<protein>
    <submittedName>
        <fullName evidence="4">Uncharacterized protein</fullName>
    </submittedName>
</protein>
<feature type="repeat" description="ANK" evidence="3">
    <location>
        <begin position="74"/>
        <end position="109"/>
    </location>
</feature>
<evidence type="ECO:0000313" key="4">
    <source>
        <dbReference type="EMBL" id="PGH11302.1"/>
    </source>
</evidence>
<dbReference type="PANTHER" id="PTHR24171">
    <property type="entry name" value="ANKYRIN REPEAT DOMAIN-CONTAINING PROTEIN 39-RELATED"/>
    <property type="match status" value="1"/>
</dbReference>
<reference evidence="4 5" key="1">
    <citation type="submission" date="2017-10" db="EMBL/GenBank/DDBJ databases">
        <title>Comparative genomics in systemic dimorphic fungi from Ajellomycetaceae.</title>
        <authorList>
            <person name="Munoz J.F."/>
            <person name="Mcewen J.G."/>
            <person name="Clay O.K."/>
            <person name="Cuomo C.A."/>
        </authorList>
    </citation>
    <scope>NUCLEOTIDE SEQUENCE [LARGE SCALE GENOMIC DNA]</scope>
    <source>
        <strain evidence="4 5">UAMH7299</strain>
    </source>
</reference>
<dbReference type="Pfam" id="PF12796">
    <property type="entry name" value="Ank_2"/>
    <property type="match status" value="2"/>
</dbReference>
<proteinExistence type="predicted"/>
<comment type="caution">
    <text evidence="4">The sequence shown here is derived from an EMBL/GenBank/DDBJ whole genome shotgun (WGS) entry which is preliminary data.</text>
</comment>
<dbReference type="PROSITE" id="PS50088">
    <property type="entry name" value="ANK_REPEAT"/>
    <property type="match status" value="4"/>
</dbReference>
<accession>A0A2B7XRP3</accession>
<feature type="repeat" description="ANK" evidence="3">
    <location>
        <begin position="177"/>
        <end position="209"/>
    </location>
</feature>
<dbReference type="STRING" id="1447883.A0A2B7XRP3"/>
<dbReference type="SUPFAM" id="SSF48403">
    <property type="entry name" value="Ankyrin repeat"/>
    <property type="match status" value="1"/>
</dbReference>
<dbReference type="GO" id="GO:0085020">
    <property type="term" value="P:protein K6-linked ubiquitination"/>
    <property type="evidence" value="ECO:0007669"/>
    <property type="project" value="TreeGrafter"/>
</dbReference>
<dbReference type="OrthoDB" id="539213at2759"/>
<keyword evidence="2 3" id="KW-0040">ANK repeat</keyword>
<evidence type="ECO:0000256" key="2">
    <source>
        <dbReference type="ARBA" id="ARBA00023043"/>
    </source>
</evidence>
<dbReference type="AlphaFoldDB" id="A0A2B7XRP3"/>
<dbReference type="Gene3D" id="1.25.40.20">
    <property type="entry name" value="Ankyrin repeat-containing domain"/>
    <property type="match status" value="1"/>
</dbReference>
<dbReference type="GO" id="GO:0004842">
    <property type="term" value="F:ubiquitin-protein transferase activity"/>
    <property type="evidence" value="ECO:0007669"/>
    <property type="project" value="TreeGrafter"/>
</dbReference>
<name>A0A2B7XRP3_POLH7</name>
<evidence type="ECO:0000313" key="5">
    <source>
        <dbReference type="Proteomes" id="UP000224634"/>
    </source>
</evidence>
<dbReference type="PANTHER" id="PTHR24171:SF8">
    <property type="entry name" value="BRCA1-ASSOCIATED RING DOMAIN PROTEIN 1"/>
    <property type="match status" value="1"/>
</dbReference>
<keyword evidence="1" id="KW-0677">Repeat</keyword>
<sequence length="239" mass="25736">MDPDYKAKYAIHEATREGQVSLVESLLNANPKLALLKDPDERLAIHWAVAYNRLPIFELLVAVKDFDPDATDASGWTPLMMAASLRDSEGDAMIEMLLRKDGDPNMKSVTGQNALHFATSKGNLSTVKILLGAKCSARAVDSRGQLPLHRAAATGSVPIMKVLLDEGKSPLNTADVDGMTPLHHAVSEGHAEAAVLLLRLGADAGKRDKGGKLAIEMAPDSKVRKYILQAAEREGIRLP</sequence>
<feature type="repeat" description="ANK" evidence="3">
    <location>
        <begin position="143"/>
        <end position="167"/>
    </location>
</feature>
<keyword evidence="5" id="KW-1185">Reference proteome</keyword>
<feature type="repeat" description="ANK" evidence="3">
    <location>
        <begin position="110"/>
        <end position="142"/>
    </location>
</feature>